<accession>A0A290QHQ0</accession>
<dbReference type="InterPro" id="IPR051163">
    <property type="entry name" value="Sodium:Solute_Symporter_SSF"/>
</dbReference>
<keyword evidence="3" id="KW-0813">Transport</keyword>
<evidence type="ECO:0000256" key="9">
    <source>
        <dbReference type="ARBA" id="ARBA00023136"/>
    </source>
</evidence>
<feature type="transmembrane region" description="Helical" evidence="14">
    <location>
        <begin position="388"/>
        <end position="410"/>
    </location>
</feature>
<dbReference type="Proteomes" id="UP000217265">
    <property type="component" value="Chromosome"/>
</dbReference>
<evidence type="ECO:0000256" key="10">
    <source>
        <dbReference type="ARBA" id="ARBA00023180"/>
    </source>
</evidence>
<evidence type="ECO:0000256" key="14">
    <source>
        <dbReference type="SAM" id="Phobius"/>
    </source>
</evidence>
<keyword evidence="8" id="KW-0406">Ion transport</keyword>
<dbReference type="GO" id="GO:0006814">
    <property type="term" value="P:sodium ion transport"/>
    <property type="evidence" value="ECO:0007669"/>
    <property type="project" value="UniProtKB-KW"/>
</dbReference>
<dbReference type="InterPro" id="IPR018212">
    <property type="entry name" value="Na/solute_symporter_CS"/>
</dbReference>
<feature type="transmembrane region" description="Helical" evidence="14">
    <location>
        <begin position="54"/>
        <end position="75"/>
    </location>
</feature>
<name>A0A290QHQ0_9BACT</name>
<sequence length="511" mass="54898">MLSFVVSKKQKTAADYFVAGRSMPAWAVAMALMAALISSNTVIGHPATVYQKGMILLLGNASLLFVLIFVAKYIVPFYRHVIGMSAYEYIGARFGVAGRMYASAGFVASCVFDLGLTLLTTAIALNIMTGWSLTEVLLWTSGFTIIYTMIGGMKAVVWSSVIQGSVLIGAALMIIARLVFAPEVGPPGAVLGEAWRAGKFDLGSFEFSWASLFDTTVTSQWLFLLAYLANWCRRYIADQHMVQRYLIARTDKDAASGAFWNGFLCVPIWAIFMLIGACLYGYYQLSAQPGPALSDNVVPHFIVNHLPAGIVGLVLAAIIAATMSSISADLNSISTVLTTDFVGHYFPNLRDRVQLLLGRLLVFASGILATAVALYMRPTEGAASIMERGVTVAAVLSGGTLGLFFLGFLTRRATRQGCYIGIAACAVFTAWGLLTSTSSSGKRLLDLGFNFEMNPILIGVFGHVVLFGVGYIASLLFGGYRPENVEQLTFRRKYGTVAASASATTNTSAHS</sequence>
<evidence type="ECO:0000256" key="1">
    <source>
        <dbReference type="ARBA" id="ARBA00004651"/>
    </source>
</evidence>
<dbReference type="GO" id="GO:0005886">
    <property type="term" value="C:plasma membrane"/>
    <property type="evidence" value="ECO:0007669"/>
    <property type="project" value="UniProtKB-SubCell"/>
</dbReference>
<keyword evidence="6 14" id="KW-1133">Transmembrane helix</keyword>
<feature type="transmembrane region" description="Helical" evidence="14">
    <location>
        <begin position="157"/>
        <end position="180"/>
    </location>
</feature>
<feature type="transmembrane region" description="Helical" evidence="14">
    <location>
        <begin position="101"/>
        <end position="125"/>
    </location>
</feature>
<feature type="transmembrane region" description="Helical" evidence="14">
    <location>
        <begin position="456"/>
        <end position="477"/>
    </location>
</feature>
<keyword evidence="4" id="KW-1003">Cell membrane</keyword>
<feature type="transmembrane region" description="Helical" evidence="14">
    <location>
        <begin position="302"/>
        <end position="323"/>
    </location>
</feature>
<evidence type="ECO:0000256" key="4">
    <source>
        <dbReference type="ARBA" id="ARBA00022475"/>
    </source>
</evidence>
<keyword evidence="7" id="KW-0915">Sodium</keyword>
<evidence type="ECO:0000256" key="5">
    <source>
        <dbReference type="ARBA" id="ARBA00022692"/>
    </source>
</evidence>
<feature type="transmembrane region" description="Helical" evidence="14">
    <location>
        <begin position="258"/>
        <end position="282"/>
    </location>
</feature>
<dbReference type="Pfam" id="PF00474">
    <property type="entry name" value="SSF"/>
    <property type="match status" value="1"/>
</dbReference>
<feature type="transmembrane region" description="Helical" evidence="14">
    <location>
        <begin position="131"/>
        <end position="150"/>
    </location>
</feature>
<comment type="similarity">
    <text evidence="2 13">Belongs to the sodium:solute symporter (SSF) (TC 2.A.21) family.</text>
</comment>
<dbReference type="KEGG" id="vbh:CMV30_05060"/>
<keyword evidence="16" id="KW-1185">Reference proteome</keyword>
<feature type="transmembrane region" description="Helical" evidence="14">
    <location>
        <begin position="417"/>
        <end position="436"/>
    </location>
</feature>
<evidence type="ECO:0000256" key="3">
    <source>
        <dbReference type="ARBA" id="ARBA00022448"/>
    </source>
</evidence>
<keyword evidence="5 14" id="KW-0812">Transmembrane</keyword>
<dbReference type="GO" id="GO:0015075">
    <property type="term" value="F:monoatomic ion transmembrane transporter activity"/>
    <property type="evidence" value="ECO:0007669"/>
    <property type="project" value="UniProtKB-ARBA"/>
</dbReference>
<dbReference type="InterPro" id="IPR001734">
    <property type="entry name" value="Na/solute_symporter"/>
</dbReference>
<gene>
    <name evidence="15" type="ORF">CMV30_05060</name>
</gene>
<comment type="subcellular location">
    <subcellularLocation>
        <location evidence="1">Cell membrane</location>
        <topology evidence="1">Multi-pass membrane protein</topology>
    </subcellularLocation>
</comment>
<keyword evidence="11" id="KW-0739">Sodium transport</keyword>
<keyword evidence="10" id="KW-0325">Glycoprotein</keyword>
<dbReference type="EMBL" id="CP023344">
    <property type="protein sequence ID" value="ATC63372.1"/>
    <property type="molecule type" value="Genomic_DNA"/>
</dbReference>
<evidence type="ECO:0008006" key="17">
    <source>
        <dbReference type="Google" id="ProtNLM"/>
    </source>
</evidence>
<dbReference type="GO" id="GO:0015293">
    <property type="term" value="F:symporter activity"/>
    <property type="evidence" value="ECO:0007669"/>
    <property type="project" value="TreeGrafter"/>
</dbReference>
<evidence type="ECO:0000256" key="2">
    <source>
        <dbReference type="ARBA" id="ARBA00006434"/>
    </source>
</evidence>
<evidence type="ECO:0000313" key="16">
    <source>
        <dbReference type="Proteomes" id="UP000217265"/>
    </source>
</evidence>
<dbReference type="PROSITE" id="PS50283">
    <property type="entry name" value="NA_SOLUT_SYMP_3"/>
    <property type="match status" value="1"/>
</dbReference>
<dbReference type="GO" id="GO:0098660">
    <property type="term" value="P:inorganic ion transmembrane transport"/>
    <property type="evidence" value="ECO:0007669"/>
    <property type="project" value="UniProtKB-ARBA"/>
</dbReference>
<feature type="transmembrane region" description="Helical" evidence="14">
    <location>
        <begin position="218"/>
        <end position="237"/>
    </location>
</feature>
<evidence type="ECO:0000256" key="8">
    <source>
        <dbReference type="ARBA" id="ARBA00023065"/>
    </source>
</evidence>
<feature type="transmembrane region" description="Helical" evidence="14">
    <location>
        <begin position="356"/>
        <end position="376"/>
    </location>
</feature>
<evidence type="ECO:0000256" key="7">
    <source>
        <dbReference type="ARBA" id="ARBA00023053"/>
    </source>
</evidence>
<evidence type="ECO:0000256" key="12">
    <source>
        <dbReference type="ARBA" id="ARBA00036099"/>
    </source>
</evidence>
<dbReference type="InterPro" id="IPR038377">
    <property type="entry name" value="Na/Glc_symporter_sf"/>
</dbReference>
<dbReference type="PANTHER" id="PTHR42985">
    <property type="entry name" value="SODIUM-COUPLED MONOCARBOXYLATE TRANSPORTER"/>
    <property type="match status" value="1"/>
</dbReference>
<comment type="catalytic activity">
    <reaction evidence="12">
        <text>iodide(out) + 2 Na(+)(out) = iodide(in) + 2 Na(+)(in)</text>
        <dbReference type="Rhea" id="RHEA:71207"/>
        <dbReference type="ChEBI" id="CHEBI:16382"/>
        <dbReference type="ChEBI" id="CHEBI:29101"/>
    </reaction>
</comment>
<evidence type="ECO:0000313" key="15">
    <source>
        <dbReference type="EMBL" id="ATC63372.1"/>
    </source>
</evidence>
<dbReference type="NCBIfam" id="TIGR00813">
    <property type="entry name" value="sss"/>
    <property type="match status" value="1"/>
</dbReference>
<reference evidence="15 16" key="1">
    <citation type="submission" date="2017-09" db="EMBL/GenBank/DDBJ databases">
        <title>Complete genome sequence of Verrucomicrobial strain HZ-65, isolated from freshwater.</title>
        <authorList>
            <person name="Choi A."/>
        </authorList>
    </citation>
    <scope>NUCLEOTIDE SEQUENCE [LARGE SCALE GENOMIC DNA]</scope>
    <source>
        <strain evidence="15 16">HZ-65</strain>
    </source>
</reference>
<proteinExistence type="inferred from homology"/>
<protein>
    <recommendedName>
        <fullName evidence="17">Sodium:solute symporter</fullName>
    </recommendedName>
</protein>
<organism evidence="15 16">
    <name type="scientific">Nibricoccus aquaticus</name>
    <dbReference type="NCBI Taxonomy" id="2576891"/>
    <lineage>
        <taxon>Bacteria</taxon>
        <taxon>Pseudomonadati</taxon>
        <taxon>Verrucomicrobiota</taxon>
        <taxon>Opitutia</taxon>
        <taxon>Opitutales</taxon>
        <taxon>Opitutaceae</taxon>
        <taxon>Nibricoccus</taxon>
    </lineage>
</organism>
<dbReference type="PANTHER" id="PTHR42985:SF32">
    <property type="entry name" value="SODIUM IODIDE SYMPORTER"/>
    <property type="match status" value="1"/>
</dbReference>
<evidence type="ECO:0000256" key="6">
    <source>
        <dbReference type="ARBA" id="ARBA00022989"/>
    </source>
</evidence>
<evidence type="ECO:0000256" key="13">
    <source>
        <dbReference type="RuleBase" id="RU362091"/>
    </source>
</evidence>
<evidence type="ECO:0000256" key="11">
    <source>
        <dbReference type="ARBA" id="ARBA00023201"/>
    </source>
</evidence>
<dbReference type="AlphaFoldDB" id="A0A290QHQ0"/>
<keyword evidence="9 14" id="KW-0472">Membrane</keyword>
<dbReference type="PROSITE" id="PS00456">
    <property type="entry name" value="NA_SOLUT_SYMP_1"/>
    <property type="match status" value="1"/>
</dbReference>
<dbReference type="Gene3D" id="1.20.1730.10">
    <property type="entry name" value="Sodium/glucose cotransporter"/>
    <property type="match status" value="1"/>
</dbReference>